<evidence type="ECO:0000256" key="5">
    <source>
        <dbReference type="ARBA" id="ARBA00022927"/>
    </source>
</evidence>
<dbReference type="AlphaFoldDB" id="A0A9W4TZE0"/>
<evidence type="ECO:0000256" key="1">
    <source>
        <dbReference type="ARBA" id="ARBA00004211"/>
    </source>
</evidence>
<comment type="similarity">
    <text evidence="2">Belongs to the syntaxin family.</text>
</comment>
<feature type="transmembrane region" description="Helical" evidence="9">
    <location>
        <begin position="290"/>
        <end position="310"/>
    </location>
</feature>
<evidence type="ECO:0000313" key="11">
    <source>
        <dbReference type="EMBL" id="CAI5760230.1"/>
    </source>
</evidence>
<evidence type="ECO:0000256" key="3">
    <source>
        <dbReference type="ARBA" id="ARBA00022448"/>
    </source>
</evidence>
<dbReference type="PANTHER" id="PTHR15959:SF0">
    <property type="entry name" value="SYNTAXIN-18"/>
    <property type="match status" value="1"/>
</dbReference>
<dbReference type="InterPro" id="IPR000727">
    <property type="entry name" value="T_SNARE_dom"/>
</dbReference>
<dbReference type="GO" id="GO:0031201">
    <property type="term" value="C:SNARE complex"/>
    <property type="evidence" value="ECO:0007669"/>
    <property type="project" value="TreeGrafter"/>
</dbReference>
<dbReference type="SUPFAM" id="SSF58038">
    <property type="entry name" value="SNARE fusion complex"/>
    <property type="match status" value="1"/>
</dbReference>
<dbReference type="GO" id="GO:0006890">
    <property type="term" value="P:retrograde vesicle-mediated transport, Golgi to endoplasmic reticulum"/>
    <property type="evidence" value="ECO:0007669"/>
    <property type="project" value="TreeGrafter"/>
</dbReference>
<proteinExistence type="inferred from homology"/>
<evidence type="ECO:0000256" key="9">
    <source>
        <dbReference type="SAM" id="Phobius"/>
    </source>
</evidence>
<keyword evidence="7" id="KW-0175">Coiled coil</keyword>
<keyword evidence="4 9" id="KW-0812">Transmembrane</keyword>
<evidence type="ECO:0000256" key="2">
    <source>
        <dbReference type="ARBA" id="ARBA00009063"/>
    </source>
</evidence>
<evidence type="ECO:0000256" key="7">
    <source>
        <dbReference type="ARBA" id="ARBA00023054"/>
    </source>
</evidence>
<sequence>MADQTPLFKQCINIIQSEIKTAQIKPIEQPNYIIKDTFLKECFELYQILTNLNQFINEIKLNYLALNDDKGLSTIEKDNIDEELQVKIQQTYKKLTYLENYESKRNELINKHSNWTSIFGGKSDQSIYFETLSSHRNAMLKFLMECVNYVNSKFTNIQNKRHVRERQINSLNFQNIDEEEEEMDDVQITNLESLEVERSGESYFSQEQLQELETENKEFLHMKTNQLKQVEKVQQSIMDIINIQNELSFKLQSQGDQISNLIDVHSQVEMEVKSGNKQLNQATKKNKRSANLLVMLCFILGILLVIIDYIKFI</sequence>
<dbReference type="OrthoDB" id="342981at2759"/>
<dbReference type="PANTHER" id="PTHR15959">
    <property type="entry name" value="SYNTAXIN-18"/>
    <property type="match status" value="1"/>
</dbReference>
<keyword evidence="6 9" id="KW-1133">Transmembrane helix</keyword>
<name>A0A9W4TZE0_9ASCO</name>
<feature type="domain" description="T-SNARE coiled-coil homology" evidence="10">
    <location>
        <begin position="220"/>
        <end position="282"/>
    </location>
</feature>
<dbReference type="EMBL" id="CANTUO010000006">
    <property type="protein sequence ID" value="CAI5760230.1"/>
    <property type="molecule type" value="Genomic_DNA"/>
</dbReference>
<gene>
    <name evidence="11" type="ORF">CANVERA_P4740</name>
</gene>
<dbReference type="GO" id="GO:0005783">
    <property type="term" value="C:endoplasmic reticulum"/>
    <property type="evidence" value="ECO:0007669"/>
    <property type="project" value="TreeGrafter"/>
</dbReference>
<accession>A0A9W4TZE0</accession>
<organism evidence="11 12">
    <name type="scientific">Candida verbasci</name>
    <dbReference type="NCBI Taxonomy" id="1227364"/>
    <lineage>
        <taxon>Eukaryota</taxon>
        <taxon>Fungi</taxon>
        <taxon>Dikarya</taxon>
        <taxon>Ascomycota</taxon>
        <taxon>Saccharomycotina</taxon>
        <taxon>Pichiomycetes</taxon>
        <taxon>Debaryomycetaceae</taxon>
        <taxon>Candida/Lodderomyces clade</taxon>
        <taxon>Candida</taxon>
    </lineage>
</organism>
<evidence type="ECO:0000259" key="10">
    <source>
        <dbReference type="PROSITE" id="PS50192"/>
    </source>
</evidence>
<evidence type="ECO:0000256" key="4">
    <source>
        <dbReference type="ARBA" id="ARBA00022692"/>
    </source>
</evidence>
<dbReference type="Proteomes" id="UP001152885">
    <property type="component" value="Unassembled WGS sequence"/>
</dbReference>
<dbReference type="PROSITE" id="PS50192">
    <property type="entry name" value="T_SNARE"/>
    <property type="match status" value="1"/>
</dbReference>
<keyword evidence="3" id="KW-0813">Transport</keyword>
<dbReference type="Gene3D" id="1.20.5.110">
    <property type="match status" value="1"/>
</dbReference>
<protein>
    <recommendedName>
        <fullName evidence="10">t-SNARE coiled-coil homology domain-containing protein</fullName>
    </recommendedName>
</protein>
<comment type="subcellular location">
    <subcellularLocation>
        <location evidence="1">Membrane</location>
        <topology evidence="1">Single-pass type IV membrane protein</topology>
    </subcellularLocation>
</comment>
<dbReference type="GO" id="GO:0015031">
    <property type="term" value="P:protein transport"/>
    <property type="evidence" value="ECO:0007669"/>
    <property type="project" value="UniProtKB-KW"/>
</dbReference>
<dbReference type="InterPro" id="IPR019529">
    <property type="entry name" value="Syntaxin-18_N"/>
</dbReference>
<keyword evidence="12" id="KW-1185">Reference proteome</keyword>
<keyword evidence="5" id="KW-0653">Protein transport</keyword>
<evidence type="ECO:0000313" key="12">
    <source>
        <dbReference type="Proteomes" id="UP001152885"/>
    </source>
</evidence>
<comment type="caution">
    <text evidence="11">The sequence shown here is derived from an EMBL/GenBank/DDBJ whole genome shotgun (WGS) entry which is preliminary data.</text>
</comment>
<dbReference type="Pfam" id="PF10496">
    <property type="entry name" value="Syntaxin-18_N"/>
    <property type="match status" value="1"/>
</dbReference>
<evidence type="ECO:0000256" key="6">
    <source>
        <dbReference type="ARBA" id="ARBA00022989"/>
    </source>
</evidence>
<evidence type="ECO:0000256" key="8">
    <source>
        <dbReference type="ARBA" id="ARBA00023136"/>
    </source>
</evidence>
<reference evidence="11" key="1">
    <citation type="submission" date="2022-12" db="EMBL/GenBank/DDBJ databases">
        <authorList>
            <person name="Brejova B."/>
        </authorList>
    </citation>
    <scope>NUCLEOTIDE SEQUENCE</scope>
</reference>
<keyword evidence="8 9" id="KW-0472">Membrane</keyword>